<evidence type="ECO:0000313" key="2">
    <source>
        <dbReference type="Proteomes" id="UP000660729"/>
    </source>
</evidence>
<dbReference type="Proteomes" id="UP000660729">
    <property type="component" value="Unassembled WGS sequence"/>
</dbReference>
<dbReference type="OrthoDB" id="10442328at2759"/>
<evidence type="ECO:0000313" key="1">
    <source>
        <dbReference type="EMBL" id="KAF7196990.1"/>
    </source>
</evidence>
<proteinExistence type="predicted"/>
<sequence>MASSTMTDSAITAKRVEKDINTGLPAGIQLLSTAPEEHIYTIPTPLHLYIAIFHGSHSAATAIVQSATDTEPFKNFNNDAALKFFTNAASETHTGTSAQLSKPLSKVHLIVDLRHSPHASNIYAHNGNTMAVFARSQVPEWQYKFSRRLEVAIPFLIQDQTDITNYRYGSVVVIFRKAGHEETWYVETFRSHVQVEAHTTDAALDTVYSVLLQQIEKQSGEASSTGDLIPETLGKLQAAVMSIAVGCQATKREAVEIKEVIAVRKAHLARLPKVRPKVKDSGVDIIKYLHKKKGKSE</sequence>
<keyword evidence="2" id="KW-1185">Reference proteome</keyword>
<protein>
    <submittedName>
        <fullName evidence="1">Uncharacterized protein</fullName>
    </submittedName>
</protein>
<name>A0A8H6VM94_9PEZI</name>
<dbReference type="EMBL" id="JABCIY010000021">
    <property type="protein sequence ID" value="KAF7196990.1"/>
    <property type="molecule type" value="Genomic_DNA"/>
</dbReference>
<reference evidence="1" key="1">
    <citation type="submission" date="2020-04" db="EMBL/GenBank/DDBJ databases">
        <title>Draft genome resource of the tomato pathogen Pseudocercospora fuligena.</title>
        <authorList>
            <person name="Zaccaron A."/>
        </authorList>
    </citation>
    <scope>NUCLEOTIDE SEQUENCE</scope>
    <source>
        <strain evidence="1">PF001</strain>
    </source>
</reference>
<dbReference type="AlphaFoldDB" id="A0A8H6VM94"/>
<comment type="caution">
    <text evidence="1">The sequence shown here is derived from an EMBL/GenBank/DDBJ whole genome shotgun (WGS) entry which is preliminary data.</text>
</comment>
<organism evidence="1 2">
    <name type="scientific">Pseudocercospora fuligena</name>
    <dbReference type="NCBI Taxonomy" id="685502"/>
    <lineage>
        <taxon>Eukaryota</taxon>
        <taxon>Fungi</taxon>
        <taxon>Dikarya</taxon>
        <taxon>Ascomycota</taxon>
        <taxon>Pezizomycotina</taxon>
        <taxon>Dothideomycetes</taxon>
        <taxon>Dothideomycetidae</taxon>
        <taxon>Mycosphaerellales</taxon>
        <taxon>Mycosphaerellaceae</taxon>
        <taxon>Pseudocercospora</taxon>
    </lineage>
</organism>
<accession>A0A8H6VM94</accession>
<gene>
    <name evidence="1" type="ORF">HII31_01690</name>
</gene>